<organism evidence="1 2">
    <name type="scientific">Stackebrandtia nassauensis (strain DSM 44728 / CIP 108903 / NRRL B-16338 / NBRC 102104 / LLR-40K-21)</name>
    <dbReference type="NCBI Taxonomy" id="446470"/>
    <lineage>
        <taxon>Bacteria</taxon>
        <taxon>Bacillati</taxon>
        <taxon>Actinomycetota</taxon>
        <taxon>Actinomycetes</taxon>
        <taxon>Glycomycetales</taxon>
        <taxon>Glycomycetaceae</taxon>
        <taxon>Stackebrandtia</taxon>
    </lineage>
</organism>
<dbReference type="GO" id="GO:0016791">
    <property type="term" value="F:phosphatase activity"/>
    <property type="evidence" value="ECO:0007669"/>
    <property type="project" value="TreeGrafter"/>
</dbReference>
<dbReference type="eggNOG" id="COG0561">
    <property type="taxonomic scope" value="Bacteria"/>
</dbReference>
<proteinExistence type="predicted"/>
<dbReference type="InterPro" id="IPR036412">
    <property type="entry name" value="HAD-like_sf"/>
</dbReference>
<gene>
    <name evidence="1" type="ordered locus">Snas_6169</name>
</gene>
<name>D3Q2P1_STANL</name>
<dbReference type="InterPro" id="IPR023214">
    <property type="entry name" value="HAD_sf"/>
</dbReference>
<dbReference type="STRING" id="446470.Snas_6169"/>
<dbReference type="KEGG" id="sna:Snas_6169"/>
<dbReference type="PANTHER" id="PTHR10000:SF8">
    <property type="entry name" value="HAD SUPERFAMILY HYDROLASE-LIKE, TYPE 3"/>
    <property type="match status" value="1"/>
</dbReference>
<dbReference type="GO" id="GO:0000287">
    <property type="term" value="F:magnesium ion binding"/>
    <property type="evidence" value="ECO:0007669"/>
    <property type="project" value="TreeGrafter"/>
</dbReference>
<dbReference type="PROSITE" id="PS01229">
    <property type="entry name" value="COF_2"/>
    <property type="match status" value="1"/>
</dbReference>
<dbReference type="Proteomes" id="UP000000844">
    <property type="component" value="Chromosome"/>
</dbReference>
<protein>
    <submittedName>
        <fullName evidence="1">HAD-superfamily hydrolase, subfamily IIB</fullName>
    </submittedName>
</protein>
<dbReference type="SUPFAM" id="SSF56784">
    <property type="entry name" value="HAD-like"/>
    <property type="match status" value="1"/>
</dbReference>
<dbReference type="AlphaFoldDB" id="D3Q2P1"/>
<evidence type="ECO:0000313" key="1">
    <source>
        <dbReference type="EMBL" id="ADD45792.1"/>
    </source>
</evidence>
<dbReference type="PANTHER" id="PTHR10000">
    <property type="entry name" value="PHOSPHOSERINE PHOSPHATASE"/>
    <property type="match status" value="1"/>
</dbReference>
<dbReference type="Pfam" id="PF08282">
    <property type="entry name" value="Hydrolase_3"/>
    <property type="match status" value="1"/>
</dbReference>
<keyword evidence="1" id="KW-0378">Hydrolase</keyword>
<evidence type="ECO:0000313" key="2">
    <source>
        <dbReference type="Proteomes" id="UP000000844"/>
    </source>
</evidence>
<keyword evidence="2" id="KW-1185">Reference proteome</keyword>
<dbReference type="Gene3D" id="3.30.1240.10">
    <property type="match status" value="1"/>
</dbReference>
<sequence>MTPKLVVVDLDGTVVGYGNHRLAPSPTVVKALADVRAAGVPVAVATGRAIWDALPTIAALDLADGLVSTTHGAITYDLDAGRIVGRTPLDTVEAVRRFTEAEPKVAFAVERDEAGWYHTSNFNRDFESKWAEVVDRETLSAEPAVRLVARLSWVPYRHMAAPCPEADRLAATVGLDPALYQVEPGYNGWIDVGPAGVTKATGLAVIAEHYGVTAADTIVFGDAANDLPMFAWAGHSVALGQAHDVIKAAADEVAPSVTDDGVAHVLRRWFG</sequence>
<accession>D3Q2P1</accession>
<dbReference type="NCBIfam" id="TIGR01484">
    <property type="entry name" value="HAD-SF-IIB"/>
    <property type="match status" value="1"/>
</dbReference>
<reference evidence="1 2" key="1">
    <citation type="journal article" date="2009" name="Stand. Genomic Sci.">
        <title>Complete genome sequence of Stackebrandtia nassauensis type strain (LLR-40K-21).</title>
        <authorList>
            <person name="Munk C."/>
            <person name="Lapidus A."/>
            <person name="Copeland A."/>
            <person name="Jando M."/>
            <person name="Mayilraj S."/>
            <person name="Glavina Del Rio T."/>
            <person name="Nolan M."/>
            <person name="Chen F."/>
            <person name="Lucas S."/>
            <person name="Tice H."/>
            <person name="Cheng J.F."/>
            <person name="Han C."/>
            <person name="Detter J.C."/>
            <person name="Bruce D."/>
            <person name="Goodwin L."/>
            <person name="Chain P."/>
            <person name="Pitluck S."/>
            <person name="Goker M."/>
            <person name="Ovchinikova G."/>
            <person name="Pati A."/>
            <person name="Ivanova N."/>
            <person name="Mavromatis K."/>
            <person name="Chen A."/>
            <person name="Palaniappan K."/>
            <person name="Land M."/>
            <person name="Hauser L."/>
            <person name="Chang Y.J."/>
            <person name="Jeffries C.D."/>
            <person name="Bristow J."/>
            <person name="Eisen J.A."/>
            <person name="Markowitz V."/>
            <person name="Hugenholtz P."/>
            <person name="Kyrpides N.C."/>
            <person name="Klenk H.P."/>
        </authorList>
    </citation>
    <scope>NUCLEOTIDE SEQUENCE [LARGE SCALE GENOMIC DNA]</scope>
    <source>
        <strain evidence="2">DSM 44728 / CIP 108903 / NRRL B-16338 / NBRC 102104 / LLR-40K-21</strain>
    </source>
</reference>
<dbReference type="RefSeq" id="WP_013021363.1">
    <property type="nucleotide sequence ID" value="NC_013947.1"/>
</dbReference>
<dbReference type="EMBL" id="CP001778">
    <property type="protein sequence ID" value="ADD45792.1"/>
    <property type="molecule type" value="Genomic_DNA"/>
</dbReference>
<dbReference type="HOGENOM" id="CLU_044146_0_0_11"/>
<dbReference type="OrthoDB" id="3180855at2"/>
<dbReference type="Gene3D" id="3.40.50.1000">
    <property type="entry name" value="HAD superfamily/HAD-like"/>
    <property type="match status" value="1"/>
</dbReference>
<dbReference type="GO" id="GO:0005829">
    <property type="term" value="C:cytosol"/>
    <property type="evidence" value="ECO:0007669"/>
    <property type="project" value="TreeGrafter"/>
</dbReference>
<dbReference type="InterPro" id="IPR006379">
    <property type="entry name" value="HAD-SF_hydro_IIB"/>
</dbReference>